<dbReference type="Gene3D" id="3.30.420.360">
    <property type="match status" value="1"/>
</dbReference>
<dbReference type="Gene3D" id="3.30.110.120">
    <property type="match status" value="1"/>
</dbReference>
<dbReference type="EMBL" id="CP001931">
    <property type="protein sequence ID" value="ADC90044.1"/>
    <property type="molecule type" value="Genomic_DNA"/>
</dbReference>
<dbReference type="GO" id="GO:0003998">
    <property type="term" value="F:acylphosphatase activity"/>
    <property type="evidence" value="ECO:0007669"/>
    <property type="project" value="UniProtKB-EC"/>
</dbReference>
<evidence type="ECO:0000259" key="11">
    <source>
        <dbReference type="PROSITE" id="PS51163"/>
    </source>
</evidence>
<dbReference type="InterPro" id="IPR036046">
    <property type="entry name" value="Acylphosphatase-like_dom_sf"/>
</dbReference>
<dbReference type="SUPFAM" id="SSF55821">
    <property type="entry name" value="YrdC/RibB"/>
    <property type="match status" value="1"/>
</dbReference>
<feature type="domain" description="Acylphosphatase-like" evidence="10">
    <location>
        <begin position="10"/>
        <end position="96"/>
    </location>
</feature>
<dbReference type="GO" id="GO:0008270">
    <property type="term" value="F:zinc ion binding"/>
    <property type="evidence" value="ECO:0007669"/>
    <property type="project" value="UniProtKB-KW"/>
</dbReference>
<feature type="domain" description="YrdC-like" evidence="11">
    <location>
        <begin position="207"/>
        <end position="390"/>
    </location>
</feature>
<dbReference type="Gene3D" id="3.30.420.40">
    <property type="match status" value="1"/>
</dbReference>
<dbReference type="NCBIfam" id="TIGR00143">
    <property type="entry name" value="hypF"/>
    <property type="match status" value="1"/>
</dbReference>
<keyword evidence="13" id="KW-1185">Reference proteome</keyword>
<comment type="pathway">
    <text evidence="1">Protein modification; [NiFe] hydrogenase maturation.</text>
</comment>
<dbReference type="Gene3D" id="3.90.870.50">
    <property type="match status" value="1"/>
</dbReference>
<organism evidence="12 13">
    <name type="scientific">Thermocrinis albus (strain DSM 14484 / JCM 11386 / HI 11/12)</name>
    <dbReference type="NCBI Taxonomy" id="638303"/>
    <lineage>
        <taxon>Bacteria</taxon>
        <taxon>Pseudomonadati</taxon>
        <taxon>Aquificota</taxon>
        <taxon>Aquificia</taxon>
        <taxon>Aquificales</taxon>
        <taxon>Aquificaceae</taxon>
        <taxon>Thermocrinis</taxon>
    </lineage>
</organism>
<evidence type="ECO:0000256" key="4">
    <source>
        <dbReference type="ARBA" id="ARBA00022723"/>
    </source>
</evidence>
<comment type="catalytic activity">
    <reaction evidence="7">
        <text>C-terminal L-cysteinyl-[HypE protein] + carbamoyl phosphate + ATP + H2O = C-terminal S-carboxamide-L-cysteinyl-[HypE protein] + AMP + phosphate + diphosphate + H(+)</text>
        <dbReference type="Rhea" id="RHEA:55636"/>
        <dbReference type="Rhea" id="RHEA-COMP:14247"/>
        <dbReference type="Rhea" id="RHEA-COMP:14392"/>
        <dbReference type="ChEBI" id="CHEBI:15377"/>
        <dbReference type="ChEBI" id="CHEBI:15378"/>
        <dbReference type="ChEBI" id="CHEBI:30616"/>
        <dbReference type="ChEBI" id="CHEBI:33019"/>
        <dbReference type="ChEBI" id="CHEBI:43474"/>
        <dbReference type="ChEBI" id="CHEBI:58228"/>
        <dbReference type="ChEBI" id="CHEBI:76913"/>
        <dbReference type="ChEBI" id="CHEBI:139126"/>
        <dbReference type="ChEBI" id="CHEBI:456215"/>
    </reaction>
</comment>
<name>D3SMR4_THEAH</name>
<dbReference type="FunFam" id="3.30.420.40:FF:000124">
    <property type="entry name" value="Carbamoyltransferase HypF"/>
    <property type="match status" value="1"/>
</dbReference>
<comment type="similarity">
    <text evidence="2 8">Belongs to the carbamoyltransferase HypF family.</text>
</comment>
<evidence type="ECO:0000256" key="1">
    <source>
        <dbReference type="ARBA" id="ARBA00004711"/>
    </source>
</evidence>
<keyword evidence="4" id="KW-0479">Metal-binding</keyword>
<protein>
    <recommendedName>
        <fullName evidence="8">Carbamoyltransferase</fullName>
        <ecNumber evidence="8">6.2.-.-</ecNumber>
    </recommendedName>
</protein>
<dbReference type="InterPro" id="IPR001792">
    <property type="entry name" value="Acylphosphatase-like_dom"/>
</dbReference>
<dbReference type="PROSITE" id="PS51163">
    <property type="entry name" value="YRDC"/>
    <property type="match status" value="1"/>
</dbReference>
<evidence type="ECO:0000256" key="2">
    <source>
        <dbReference type="ARBA" id="ARBA00008097"/>
    </source>
</evidence>
<gene>
    <name evidence="12" type="ordered locus">Thal_1415</name>
</gene>
<evidence type="ECO:0000256" key="5">
    <source>
        <dbReference type="ARBA" id="ARBA00022771"/>
    </source>
</evidence>
<reference evidence="13" key="1">
    <citation type="journal article" date="2010" name="Stand. Genomic Sci.">
        <title>Complete genome sequence of Thermocrinis albus type strain (HI 11/12T).</title>
        <authorList>
            <person name="Wirth R."/>
            <person name="Sikorski J."/>
            <person name="Brambilla E."/>
            <person name="Misra M."/>
            <person name="Lapidus A."/>
            <person name="Copeland A."/>
            <person name="Nolan M."/>
            <person name="Lucas S."/>
            <person name="Chen F."/>
            <person name="Tice H."/>
            <person name="Cheng J.F."/>
            <person name="Han C."/>
            <person name="Detter J.C."/>
            <person name="Tapia R."/>
            <person name="Bruce D."/>
            <person name="Goodwin L."/>
            <person name="Pitluck S."/>
            <person name="Pati A."/>
            <person name="Anderson I."/>
            <person name="Ivanova N."/>
            <person name="Mavromatis K."/>
            <person name="Mikhailova N."/>
            <person name="Chen A."/>
            <person name="Palaniappan K."/>
            <person name="Bilek Y."/>
            <person name="Hader T."/>
            <person name="Land M."/>
            <person name="Hauser L."/>
            <person name="Chang Y.J."/>
            <person name="Jeffries C.D."/>
            <person name="Tindall B.J."/>
            <person name="Rohde M."/>
            <person name="Goker M."/>
            <person name="Bristow J."/>
            <person name="Eisen J.A."/>
            <person name="Markowitz V."/>
            <person name="Hugenholtz P."/>
            <person name="Kyrpides N.C."/>
            <person name="Klenk H.P."/>
        </authorList>
    </citation>
    <scope>NUCLEOTIDE SEQUENCE [LARGE SCALE GENOMIC DNA]</scope>
    <source>
        <strain evidence="13">DSM 14484 / JCM 11386 / HI 11/12</strain>
    </source>
</reference>
<dbReference type="InterPro" id="IPR004421">
    <property type="entry name" value="Carbamoyltransferase_HypF"/>
</dbReference>
<dbReference type="OrthoDB" id="9808093at2"/>
<dbReference type="InterPro" id="IPR051060">
    <property type="entry name" value="Carbamoyltrans_HypF-like"/>
</dbReference>
<dbReference type="Pfam" id="PF01300">
    <property type="entry name" value="Sua5_yciO_yrdC"/>
    <property type="match status" value="1"/>
</dbReference>
<evidence type="ECO:0000256" key="9">
    <source>
        <dbReference type="PROSITE-ProRule" id="PRU00520"/>
    </source>
</evidence>
<evidence type="ECO:0000259" key="10">
    <source>
        <dbReference type="PROSITE" id="PS51160"/>
    </source>
</evidence>
<dbReference type="InterPro" id="IPR017945">
    <property type="entry name" value="DHBP_synth_RibB-like_a/b_dom"/>
</dbReference>
<dbReference type="InterPro" id="IPR006070">
    <property type="entry name" value="Sua5-like_dom"/>
</dbReference>
<dbReference type="UniPathway" id="UPA00335"/>
<dbReference type="InterPro" id="IPR011125">
    <property type="entry name" value="Znf_HypF"/>
</dbReference>
<dbReference type="EC" id="6.2.-.-" evidence="8"/>
<keyword evidence="3" id="KW-0436">Ligase</keyword>
<dbReference type="STRING" id="638303.Thal_1415"/>
<feature type="active site" evidence="9">
    <location>
        <position position="25"/>
    </location>
</feature>
<dbReference type="InterPro" id="IPR055128">
    <property type="entry name" value="HypF_C_2"/>
</dbReference>
<dbReference type="GO" id="GO:0051604">
    <property type="term" value="P:protein maturation"/>
    <property type="evidence" value="ECO:0007669"/>
    <property type="project" value="TreeGrafter"/>
</dbReference>
<comment type="catalytic activity">
    <reaction evidence="9">
        <text>an acyl phosphate + H2O = a carboxylate + phosphate + H(+)</text>
        <dbReference type="Rhea" id="RHEA:14965"/>
        <dbReference type="ChEBI" id="CHEBI:15377"/>
        <dbReference type="ChEBI" id="CHEBI:15378"/>
        <dbReference type="ChEBI" id="CHEBI:29067"/>
        <dbReference type="ChEBI" id="CHEBI:43474"/>
        <dbReference type="ChEBI" id="CHEBI:59918"/>
        <dbReference type="EC" id="3.6.1.7"/>
    </reaction>
</comment>
<feature type="active site" evidence="9">
    <location>
        <position position="43"/>
    </location>
</feature>
<dbReference type="Proteomes" id="UP000002043">
    <property type="component" value="Chromosome"/>
</dbReference>
<keyword evidence="6" id="KW-0862">Zinc</keyword>
<sequence>MYAQYAQPIRLRVHLNGTVQGVGFRPFVFKLAKSLNLKGFVINDSSGVTIEVEGDRSSLDEFLIRLHTEKPALAHIYSQEVEYLEPVGYEDFEIRESQEEGKKEVLILPDIATCDQCLEEVFDRNNRRFMYPFTNCTNCGPRFTIIERLPYDRPNTSMRVFSMCPDCLREYEDPNDRRFHAQPNACPHCGPYVSLYDCSGRLLATHQEALELTVKALMDGRIVAVKGIGGFHLMCSAVNEETVRTLRERKRRQEKPFAVMFRDIHQVLLYAEPDPLEIALLLSPQRPIVLVKGKGGLAPSVAPGLKKIGAFLPYSPLHHILLSSLNVPVIATSGNMSDEPIVKDNHEALCKLSHFADLILLHNRDIVRRCDDSVIKVVGGVPLPIRRSRGYAPLPITLPKRLNKKVLAVGGMLKNTFALAWDDKVIMSQHVGDVENYETLKNFEDMVKDLMRLYEFVPEVVVCDLHPRYETTRWAHEFSTTNGIPLVKVQHHYAHILSCMAENGITEPVLGIAWDGTGYGDDNTLWGGEFLLCRYGSYKRVFHFRQFRLLGGEKAVKEPARVALAILLDVLGEEVLNRDLPTVRYFDSKSLEKLYIMYKRGINSPFSSSAGRLLDAVSSLLNLRHRVSYEGQAAMMLEDMYDPLVKDHYPYILENGLIDWRPIFLALLEDRSGKGPSRFINTLAHICKDVAQTVGLERVCLSGGVMQNDPLVSRIKELLTEEGFKVFTHQKVPAGDGGLCLGQVASLLEPFPIQL</sequence>
<dbReference type="Pfam" id="PF22521">
    <property type="entry name" value="HypF_C_2"/>
    <property type="match status" value="1"/>
</dbReference>
<dbReference type="RefSeq" id="WP_012992450.1">
    <property type="nucleotide sequence ID" value="NC_013894.1"/>
</dbReference>
<keyword evidence="5" id="KW-0863">Zinc-finger</keyword>
<evidence type="ECO:0000256" key="3">
    <source>
        <dbReference type="ARBA" id="ARBA00022598"/>
    </source>
</evidence>
<evidence type="ECO:0000256" key="7">
    <source>
        <dbReference type="ARBA" id="ARBA00048220"/>
    </source>
</evidence>
<dbReference type="PANTHER" id="PTHR42959">
    <property type="entry name" value="CARBAMOYLTRANSFERASE"/>
    <property type="match status" value="1"/>
</dbReference>
<dbReference type="GO" id="GO:0016743">
    <property type="term" value="F:carboxyl- or carbamoyltransferase activity"/>
    <property type="evidence" value="ECO:0007669"/>
    <property type="project" value="UniProtKB-UniRule"/>
</dbReference>
<dbReference type="PANTHER" id="PTHR42959:SF1">
    <property type="entry name" value="CARBAMOYLTRANSFERASE HYPF"/>
    <property type="match status" value="1"/>
</dbReference>
<dbReference type="PROSITE" id="PS51160">
    <property type="entry name" value="ACYLPHOSPHATASE_3"/>
    <property type="match status" value="1"/>
</dbReference>
<dbReference type="Pfam" id="PF17788">
    <property type="entry name" value="HypF_C"/>
    <property type="match status" value="1"/>
</dbReference>
<dbReference type="Pfam" id="PF07503">
    <property type="entry name" value="zf-HYPF"/>
    <property type="match status" value="2"/>
</dbReference>
<evidence type="ECO:0000313" key="12">
    <source>
        <dbReference type="EMBL" id="ADC90044.1"/>
    </source>
</evidence>
<dbReference type="KEGG" id="tal:Thal_1415"/>
<keyword evidence="9" id="KW-0378">Hydrolase</keyword>
<dbReference type="PROSITE" id="PS00150">
    <property type="entry name" value="ACYLPHOSPHATASE_1"/>
    <property type="match status" value="1"/>
</dbReference>
<evidence type="ECO:0000256" key="8">
    <source>
        <dbReference type="PIRNR" id="PIRNR006256"/>
    </source>
</evidence>
<dbReference type="HOGENOM" id="CLU_009164_0_0_0"/>
<dbReference type="PIRSF" id="PIRSF006256">
    <property type="entry name" value="CMPcnvr_hdrg_mat"/>
    <property type="match status" value="1"/>
</dbReference>
<proteinExistence type="inferred from homology"/>
<evidence type="ECO:0000256" key="6">
    <source>
        <dbReference type="ARBA" id="ARBA00022833"/>
    </source>
</evidence>
<dbReference type="AlphaFoldDB" id="D3SMR4"/>
<dbReference type="SUPFAM" id="SSF54975">
    <property type="entry name" value="Acylphosphatase/BLUF domain-like"/>
    <property type="match status" value="1"/>
</dbReference>
<dbReference type="eggNOG" id="COG0068">
    <property type="taxonomic scope" value="Bacteria"/>
</dbReference>
<dbReference type="Pfam" id="PF00708">
    <property type="entry name" value="Acylphosphatase"/>
    <property type="match status" value="1"/>
</dbReference>
<dbReference type="InterPro" id="IPR041440">
    <property type="entry name" value="HypF_C"/>
</dbReference>
<evidence type="ECO:0000313" key="13">
    <source>
        <dbReference type="Proteomes" id="UP000002043"/>
    </source>
</evidence>
<dbReference type="GO" id="GO:0016874">
    <property type="term" value="F:ligase activity"/>
    <property type="evidence" value="ECO:0007669"/>
    <property type="project" value="UniProtKB-UniRule"/>
</dbReference>
<dbReference type="GO" id="GO:0003725">
    <property type="term" value="F:double-stranded RNA binding"/>
    <property type="evidence" value="ECO:0007669"/>
    <property type="project" value="InterPro"/>
</dbReference>
<accession>D3SMR4</accession>
<dbReference type="InterPro" id="IPR017968">
    <property type="entry name" value="Acylphosphatase_CS"/>
</dbReference>